<dbReference type="EMBL" id="CAEZSR010000128">
    <property type="protein sequence ID" value="CAB4577139.1"/>
    <property type="molecule type" value="Genomic_DNA"/>
</dbReference>
<evidence type="ECO:0000259" key="1">
    <source>
        <dbReference type="Pfam" id="PF00850"/>
    </source>
</evidence>
<name>A0A6J6EP07_9ZZZZ</name>
<dbReference type="InterPro" id="IPR023801">
    <property type="entry name" value="His_deacetylse_dom"/>
</dbReference>
<protein>
    <submittedName>
        <fullName evidence="2">Unannotated protein</fullName>
    </submittedName>
</protein>
<dbReference type="GO" id="GO:0004407">
    <property type="term" value="F:histone deacetylase activity"/>
    <property type="evidence" value="ECO:0007669"/>
    <property type="project" value="TreeGrafter"/>
</dbReference>
<reference evidence="2" key="1">
    <citation type="submission" date="2020-05" db="EMBL/GenBank/DDBJ databases">
        <authorList>
            <person name="Chiriac C."/>
            <person name="Salcher M."/>
            <person name="Ghai R."/>
            <person name="Kavagutti S V."/>
        </authorList>
    </citation>
    <scope>NUCLEOTIDE SEQUENCE</scope>
</reference>
<dbReference type="Pfam" id="PF00850">
    <property type="entry name" value="Hist_deacetyl"/>
    <property type="match status" value="1"/>
</dbReference>
<proteinExistence type="predicted"/>
<dbReference type="InterPro" id="IPR000286">
    <property type="entry name" value="HDACs"/>
</dbReference>
<dbReference type="GO" id="GO:0040029">
    <property type="term" value="P:epigenetic regulation of gene expression"/>
    <property type="evidence" value="ECO:0007669"/>
    <property type="project" value="TreeGrafter"/>
</dbReference>
<gene>
    <name evidence="2" type="ORF">UFOPK1493_02791</name>
</gene>
<dbReference type="PANTHER" id="PTHR10625">
    <property type="entry name" value="HISTONE DEACETYLASE HDAC1-RELATED"/>
    <property type="match status" value="1"/>
</dbReference>
<evidence type="ECO:0000313" key="2">
    <source>
        <dbReference type="EMBL" id="CAB4577139.1"/>
    </source>
</evidence>
<dbReference type="CDD" id="cd09992">
    <property type="entry name" value="HDAC_classII"/>
    <property type="match status" value="1"/>
</dbReference>
<sequence>MLFSTHAAYLEHLAGPRHPERPERLQAVLSGIERHASPDALIPLEPIAASRADLERVHPGAYLDRIERISTSGGGRLDPDTYASPGTWRAATLAAGAGLTAAEALRRGEADAAFCAVRPPGHHANQTESMGFCLISNVAVLAASLADQGERVLILDYDAHHGNGTQDVFYHDPRVLFVSLHQWPLYPGTGRHTEIGAGAGEGTTMNVPLPPGTTGDVYLRAFDELIAPRVEAFAPTWLIISAGFDAHRFDPITELGLTSGDYIALTRRAMQWVPAGRRIVMLEGGYDLDALAWCSAGVVGVLAGEDPEPVDVAEAETSGGPGHRQLDVISAFWRERHQG</sequence>
<dbReference type="Gene3D" id="3.40.800.20">
    <property type="entry name" value="Histone deacetylase domain"/>
    <property type="match status" value="1"/>
</dbReference>
<organism evidence="2">
    <name type="scientific">freshwater metagenome</name>
    <dbReference type="NCBI Taxonomy" id="449393"/>
    <lineage>
        <taxon>unclassified sequences</taxon>
        <taxon>metagenomes</taxon>
        <taxon>ecological metagenomes</taxon>
    </lineage>
</organism>
<dbReference type="InterPro" id="IPR037138">
    <property type="entry name" value="His_deacetylse_dom_sf"/>
</dbReference>
<dbReference type="PRINTS" id="PR01270">
    <property type="entry name" value="HDASUPER"/>
</dbReference>
<dbReference type="PANTHER" id="PTHR10625:SF10">
    <property type="entry name" value="HISTONE DEACETYLASE HDAC1"/>
    <property type="match status" value="1"/>
</dbReference>
<accession>A0A6J6EP07</accession>
<feature type="domain" description="Histone deacetylase" evidence="1">
    <location>
        <begin position="18"/>
        <end position="300"/>
    </location>
</feature>
<dbReference type="InterPro" id="IPR023696">
    <property type="entry name" value="Ureohydrolase_dom_sf"/>
</dbReference>
<dbReference type="AlphaFoldDB" id="A0A6J6EP07"/>
<dbReference type="SUPFAM" id="SSF52768">
    <property type="entry name" value="Arginase/deacetylase"/>
    <property type="match status" value="1"/>
</dbReference>